<dbReference type="PANTHER" id="PTHR43709:SF2">
    <property type="entry name" value="DUF453 DOMAIN PROTEIN (AFU_ORTHOLOGUE AFUA_6G00360)"/>
    <property type="match status" value="1"/>
</dbReference>
<name>A0A0L1J4W1_ASPN3</name>
<gene>
    <name evidence="3" type="ORF">ANOM_004907</name>
</gene>
<proteinExistence type="inferred from homology"/>
<evidence type="ECO:0000313" key="3">
    <source>
        <dbReference type="EMBL" id="KNG86851.1"/>
    </source>
</evidence>
<evidence type="ECO:0000313" key="4">
    <source>
        <dbReference type="Proteomes" id="UP000037505"/>
    </source>
</evidence>
<dbReference type="Gene3D" id="3.10.310.10">
    <property type="entry name" value="Diaminopimelate Epimerase, Chain A, domain 1"/>
    <property type="match status" value="2"/>
</dbReference>
<dbReference type="Pfam" id="PF04303">
    <property type="entry name" value="PrpF"/>
    <property type="match status" value="1"/>
</dbReference>
<keyword evidence="4" id="KW-1185">Reference proteome</keyword>
<keyword evidence="2" id="KW-0413">Isomerase</keyword>
<dbReference type="RefSeq" id="XP_015407774.1">
    <property type="nucleotide sequence ID" value="XM_015550164.1"/>
</dbReference>
<dbReference type="GeneID" id="26806711"/>
<dbReference type="SUPFAM" id="SSF54506">
    <property type="entry name" value="Diaminopimelate epimerase-like"/>
    <property type="match status" value="2"/>
</dbReference>
<organism evidence="3 4">
    <name type="scientific">Aspergillus nomiae NRRL (strain ATCC 15546 / NRRL 13137 / CBS 260.88 / M93)</name>
    <dbReference type="NCBI Taxonomy" id="1509407"/>
    <lineage>
        <taxon>Eukaryota</taxon>
        <taxon>Fungi</taxon>
        <taxon>Dikarya</taxon>
        <taxon>Ascomycota</taxon>
        <taxon>Pezizomycotina</taxon>
        <taxon>Eurotiomycetes</taxon>
        <taxon>Eurotiomycetidae</taxon>
        <taxon>Eurotiales</taxon>
        <taxon>Aspergillaceae</taxon>
        <taxon>Aspergillus</taxon>
        <taxon>Aspergillus subgen. Circumdati</taxon>
    </lineage>
</organism>
<comment type="similarity">
    <text evidence="1">Belongs to the PrpF family.</text>
</comment>
<dbReference type="AlphaFoldDB" id="A0A0L1J4W1"/>
<sequence>MPGISKHVVSHASNSARTGIPEVWMRAGTSKGLFIHEHDLPSSKDLWAPILLSALGLAEADKRQLNGVGGATSTTSKVAVVRKSKRHGVDVDYTFVQVASDQAQVDMTGNCGNMASGVGPFALDEELTSECLTPTHSKSWSKPSTSPPDGNFCEDGDYSIAGVRGTASPIQMTFIKPGGSITGRLFPSGAKQEMLTVSSAHTPTPFIVRVSLVDAANPFVLVDSSTMPAAYLDSEATSRLSLAIIEDIRVAGAVRFGLARATAAAGRVRGTPKIALLYPGGREVDTEGRINEADIEVLPFSLGQPHPSLQLTGAVCLGTALSIPETVAWDLRRQEAAHVHHNVPSEQQVIMFEPRMSTVKRLLKHPNGLMDVEARLETHENGETSVESVSVFRTARRLFEGKVFYRL</sequence>
<evidence type="ECO:0008006" key="5">
    <source>
        <dbReference type="Google" id="ProtNLM"/>
    </source>
</evidence>
<dbReference type="OrthoDB" id="10267539at2759"/>
<evidence type="ECO:0000256" key="1">
    <source>
        <dbReference type="ARBA" id="ARBA00007673"/>
    </source>
</evidence>
<dbReference type="Proteomes" id="UP000037505">
    <property type="component" value="Unassembled WGS sequence"/>
</dbReference>
<dbReference type="STRING" id="1509407.A0A0L1J4W1"/>
<dbReference type="PANTHER" id="PTHR43709">
    <property type="entry name" value="ACONITATE ISOMERASE-RELATED"/>
    <property type="match status" value="1"/>
</dbReference>
<reference evidence="3 4" key="1">
    <citation type="submission" date="2014-06" db="EMBL/GenBank/DDBJ databases">
        <title>The Genome of the Aflatoxigenic Filamentous Fungus Aspergillus nomius.</title>
        <authorList>
            <person name="Moore M.G."/>
            <person name="Shannon B.M."/>
            <person name="Brian M.M."/>
        </authorList>
    </citation>
    <scope>NUCLEOTIDE SEQUENCE [LARGE SCALE GENOMIC DNA]</scope>
    <source>
        <strain evidence="3 4">NRRL 13137</strain>
    </source>
</reference>
<dbReference type="GO" id="GO:0016853">
    <property type="term" value="F:isomerase activity"/>
    <property type="evidence" value="ECO:0007669"/>
    <property type="project" value="UniProtKB-KW"/>
</dbReference>
<protein>
    <recommendedName>
        <fullName evidence="5">PrpF protein</fullName>
    </recommendedName>
</protein>
<evidence type="ECO:0000256" key="2">
    <source>
        <dbReference type="ARBA" id="ARBA00023235"/>
    </source>
</evidence>
<accession>A0A0L1J4W1</accession>
<dbReference type="EMBL" id="JNOM01000101">
    <property type="protein sequence ID" value="KNG86851.1"/>
    <property type="molecule type" value="Genomic_DNA"/>
</dbReference>
<comment type="caution">
    <text evidence="3">The sequence shown here is derived from an EMBL/GenBank/DDBJ whole genome shotgun (WGS) entry which is preliminary data.</text>
</comment>
<dbReference type="InterPro" id="IPR007400">
    <property type="entry name" value="PrpF-like"/>
</dbReference>